<evidence type="ECO:0000313" key="2">
    <source>
        <dbReference type="EMBL" id="OHA68513.1"/>
    </source>
</evidence>
<gene>
    <name evidence="2" type="ORF">A3J68_00385</name>
</gene>
<feature type="domain" description="Methyltransferase type 11" evidence="1">
    <location>
        <begin position="51"/>
        <end position="150"/>
    </location>
</feature>
<evidence type="ECO:0000313" key="3">
    <source>
        <dbReference type="Proteomes" id="UP000178529"/>
    </source>
</evidence>
<dbReference type="Gene3D" id="3.40.50.150">
    <property type="entry name" value="Vaccinia Virus protein VP39"/>
    <property type="match status" value="1"/>
</dbReference>
<accession>A0A1G2R6R1</accession>
<name>A0A1G2R6R1_9BACT</name>
<dbReference type="PANTHER" id="PTHR43591">
    <property type="entry name" value="METHYLTRANSFERASE"/>
    <property type="match status" value="1"/>
</dbReference>
<evidence type="ECO:0000259" key="1">
    <source>
        <dbReference type="Pfam" id="PF08241"/>
    </source>
</evidence>
<dbReference type="GO" id="GO:0008757">
    <property type="term" value="F:S-adenosylmethionine-dependent methyltransferase activity"/>
    <property type="evidence" value="ECO:0007669"/>
    <property type="project" value="InterPro"/>
</dbReference>
<proteinExistence type="predicted"/>
<dbReference type="SUPFAM" id="SSF53335">
    <property type="entry name" value="S-adenosyl-L-methionine-dependent methyltransferases"/>
    <property type="match status" value="1"/>
</dbReference>
<dbReference type="EMBL" id="MHTY01000024">
    <property type="protein sequence ID" value="OHA68513.1"/>
    <property type="molecule type" value="Genomic_DNA"/>
</dbReference>
<organism evidence="2 3">
    <name type="scientific">Candidatus Wildermuthbacteria bacterium RIFCSPHIGHO2_02_FULL_48_16</name>
    <dbReference type="NCBI Taxonomy" id="1802453"/>
    <lineage>
        <taxon>Bacteria</taxon>
        <taxon>Candidatus Wildermuthiibacteriota</taxon>
    </lineage>
</organism>
<reference evidence="2 3" key="1">
    <citation type="journal article" date="2016" name="Nat. Commun.">
        <title>Thousands of microbial genomes shed light on interconnected biogeochemical processes in an aquifer system.</title>
        <authorList>
            <person name="Anantharaman K."/>
            <person name="Brown C.T."/>
            <person name="Hug L.A."/>
            <person name="Sharon I."/>
            <person name="Castelle C.J."/>
            <person name="Probst A.J."/>
            <person name="Thomas B.C."/>
            <person name="Singh A."/>
            <person name="Wilkins M.J."/>
            <person name="Karaoz U."/>
            <person name="Brodie E.L."/>
            <person name="Williams K.H."/>
            <person name="Hubbard S.S."/>
            <person name="Banfield J.F."/>
        </authorList>
    </citation>
    <scope>NUCLEOTIDE SEQUENCE [LARGE SCALE GENOMIC DNA]</scope>
</reference>
<comment type="caution">
    <text evidence="2">The sequence shown here is derived from an EMBL/GenBank/DDBJ whole genome shotgun (WGS) entry which is preliminary data.</text>
</comment>
<dbReference type="InterPro" id="IPR029063">
    <property type="entry name" value="SAM-dependent_MTases_sf"/>
</dbReference>
<dbReference type="CDD" id="cd02440">
    <property type="entry name" value="AdoMet_MTases"/>
    <property type="match status" value="1"/>
</dbReference>
<dbReference type="AlphaFoldDB" id="A0A1G2R6R1"/>
<dbReference type="Proteomes" id="UP000178529">
    <property type="component" value="Unassembled WGS sequence"/>
</dbReference>
<protein>
    <recommendedName>
        <fullName evidence="1">Methyltransferase type 11 domain-containing protein</fullName>
    </recommendedName>
</protein>
<dbReference type="InterPro" id="IPR013216">
    <property type="entry name" value="Methyltransf_11"/>
</dbReference>
<dbReference type="Pfam" id="PF08241">
    <property type="entry name" value="Methyltransf_11"/>
    <property type="match status" value="1"/>
</dbReference>
<sequence length="247" mass="28342">MSNIEFFNQLAKSTNTYLNTGRMSLFDFQVYRRTFDDINKKIGLKSGDRVLDLGGGCGQIASYMARHVREVVLADGAKVALAIARKNLSRFANVTYQLVDITVLPLPFENNSFDHIVCYSVVHYLRDHNEFERLVLDLLRVVKPGGKILIGEIPLVDKAQAYFEERRKKPFLNFFLNARYHVKKFLLKAMYGFGKVDETQTTGLKYTRPVIQTILGKIPGMRFELLEQDKKLPFANSREDLLILRAV</sequence>